<dbReference type="SUPFAM" id="SSF53098">
    <property type="entry name" value="Ribonuclease H-like"/>
    <property type="match status" value="1"/>
</dbReference>
<dbReference type="OrthoDB" id="1939491at2759"/>
<dbReference type="Gene3D" id="1.10.340.70">
    <property type="match status" value="1"/>
</dbReference>
<dbReference type="PROSITE" id="PS50994">
    <property type="entry name" value="INTEGRASE"/>
    <property type="match status" value="1"/>
</dbReference>
<gene>
    <name evidence="4" type="ORF">CCAM_LOCUS23846</name>
</gene>
<dbReference type="InterPro" id="IPR036397">
    <property type="entry name" value="RNaseH_sf"/>
</dbReference>
<dbReference type="SUPFAM" id="SSF56672">
    <property type="entry name" value="DNA/RNA polymerases"/>
    <property type="match status" value="1"/>
</dbReference>
<accession>A0A484LZV3</accession>
<feature type="domain" description="Integrase catalytic" evidence="3">
    <location>
        <begin position="346"/>
        <end position="467"/>
    </location>
</feature>
<evidence type="ECO:0000256" key="2">
    <source>
        <dbReference type="SAM" id="MobiDB-lite"/>
    </source>
</evidence>
<dbReference type="Gene3D" id="3.30.70.270">
    <property type="match status" value="1"/>
</dbReference>
<dbReference type="Pfam" id="PF17921">
    <property type="entry name" value="Integrase_H2C2"/>
    <property type="match status" value="1"/>
</dbReference>
<keyword evidence="1" id="KW-0511">Multifunctional enzyme</keyword>
<dbReference type="Proteomes" id="UP000595140">
    <property type="component" value="Unassembled WGS sequence"/>
</dbReference>
<dbReference type="InterPro" id="IPR041588">
    <property type="entry name" value="Integrase_H2C2"/>
</dbReference>
<evidence type="ECO:0000313" key="4">
    <source>
        <dbReference type="EMBL" id="VFQ82070.1"/>
    </source>
</evidence>
<dbReference type="GO" id="GO:0003676">
    <property type="term" value="F:nucleic acid binding"/>
    <property type="evidence" value="ECO:0007669"/>
    <property type="project" value="InterPro"/>
</dbReference>
<name>A0A484LZV3_9ASTE</name>
<protein>
    <recommendedName>
        <fullName evidence="3">Integrase catalytic domain-containing protein</fullName>
    </recommendedName>
</protein>
<dbReference type="InterPro" id="IPR050951">
    <property type="entry name" value="Retrovirus_Pol_polyprotein"/>
</dbReference>
<reference evidence="4 5" key="1">
    <citation type="submission" date="2018-04" db="EMBL/GenBank/DDBJ databases">
        <authorList>
            <person name="Vogel A."/>
        </authorList>
    </citation>
    <scope>NUCLEOTIDE SEQUENCE [LARGE SCALE GENOMIC DNA]</scope>
</reference>
<dbReference type="FunFam" id="1.10.340.70:FF:000001">
    <property type="entry name" value="Retrovirus-related Pol polyprotein from transposon gypsy-like Protein"/>
    <property type="match status" value="1"/>
</dbReference>
<evidence type="ECO:0000313" key="5">
    <source>
        <dbReference type="Proteomes" id="UP000595140"/>
    </source>
</evidence>
<dbReference type="EMBL" id="OOIL02002298">
    <property type="protein sequence ID" value="VFQ82070.1"/>
    <property type="molecule type" value="Genomic_DNA"/>
</dbReference>
<dbReference type="PANTHER" id="PTHR37984">
    <property type="entry name" value="PROTEIN CBG26694"/>
    <property type="match status" value="1"/>
</dbReference>
<dbReference type="GO" id="GO:0015074">
    <property type="term" value="P:DNA integration"/>
    <property type="evidence" value="ECO:0007669"/>
    <property type="project" value="InterPro"/>
</dbReference>
<proteinExistence type="predicted"/>
<evidence type="ECO:0000256" key="1">
    <source>
        <dbReference type="ARBA" id="ARBA00023268"/>
    </source>
</evidence>
<dbReference type="InterPro" id="IPR043128">
    <property type="entry name" value="Rev_trsase/Diguanyl_cyclase"/>
</dbReference>
<dbReference type="CDD" id="cd09274">
    <property type="entry name" value="RNase_HI_RT_Ty3"/>
    <property type="match status" value="1"/>
</dbReference>
<evidence type="ECO:0000259" key="3">
    <source>
        <dbReference type="PROSITE" id="PS50994"/>
    </source>
</evidence>
<organism evidence="4 5">
    <name type="scientific">Cuscuta campestris</name>
    <dbReference type="NCBI Taxonomy" id="132261"/>
    <lineage>
        <taxon>Eukaryota</taxon>
        <taxon>Viridiplantae</taxon>
        <taxon>Streptophyta</taxon>
        <taxon>Embryophyta</taxon>
        <taxon>Tracheophyta</taxon>
        <taxon>Spermatophyta</taxon>
        <taxon>Magnoliopsida</taxon>
        <taxon>eudicotyledons</taxon>
        <taxon>Gunneridae</taxon>
        <taxon>Pentapetalae</taxon>
        <taxon>asterids</taxon>
        <taxon>lamiids</taxon>
        <taxon>Solanales</taxon>
        <taxon>Convolvulaceae</taxon>
        <taxon>Cuscuteae</taxon>
        <taxon>Cuscuta</taxon>
        <taxon>Cuscuta subgen. Grammica</taxon>
        <taxon>Cuscuta sect. Cleistogrammica</taxon>
    </lineage>
</organism>
<sequence length="565" mass="63469">MSPADDERTPADQQIQHWLATLTPAGLLSVPANDPSNSGNPPLCVPTISGRSGSVGSRIDLTKKKQPWVWSKACERAFEDLKQAVASEPVLKLPDFSVPFEVHTDASDRALGGVLVQDSHPIAFESRKLKDAETRYGDHEKEMTAVVHCLEVWRNYLLCTKFFVVTNNVAKTYFKMQKKLSPKQAQWMEFLDEFDYDWVHRPGRHNVVADALSGKAVEEYVAAMVMVQSNMVDLIRDVAKNDPKYQKFAEQVTSRIVRRYWLEHGLLFGKGGRLYVPEGDLRVQLLRETHDPQWAGHPGVARMIALLSRDYVWPKMENDVEAYVRTCRVCQQDKVEKRKEGGLLQPLLIPERLWQSVSMDFILGFPKVNGMSTILVVVDRFSKYGVFIAAPHCCPAEKTTDLFYGNVVKYFGLPEDIVSDRDTRFTGRFWTSLFKLLGSSLKFYTANHPQTDGKTERMKALLEEYLRHYVMASQRNWSGAGWDSTIGSEGRMAKVGADPKPNHGAGVTGRVGQTCRNAVAHGWFGGKRSWLKLAHGWLSDGGAAWGVAWTRVALGGSHGSLRMHG</sequence>
<feature type="region of interest" description="Disordered" evidence="2">
    <location>
        <begin position="29"/>
        <end position="56"/>
    </location>
</feature>
<dbReference type="InterPro" id="IPR012337">
    <property type="entry name" value="RNaseH-like_sf"/>
</dbReference>
<keyword evidence="5" id="KW-1185">Reference proteome</keyword>
<dbReference type="InterPro" id="IPR041577">
    <property type="entry name" value="RT_RNaseH_2"/>
</dbReference>
<dbReference type="InterPro" id="IPR043502">
    <property type="entry name" value="DNA/RNA_pol_sf"/>
</dbReference>
<dbReference type="GO" id="GO:0003824">
    <property type="term" value="F:catalytic activity"/>
    <property type="evidence" value="ECO:0007669"/>
    <property type="project" value="UniProtKB-KW"/>
</dbReference>
<dbReference type="AlphaFoldDB" id="A0A484LZV3"/>
<dbReference type="Pfam" id="PF17919">
    <property type="entry name" value="RT_RNaseH_2"/>
    <property type="match status" value="1"/>
</dbReference>
<dbReference type="PANTHER" id="PTHR37984:SF5">
    <property type="entry name" value="PROTEIN NYNRIN-LIKE"/>
    <property type="match status" value="1"/>
</dbReference>
<dbReference type="Gene3D" id="3.30.420.10">
    <property type="entry name" value="Ribonuclease H-like superfamily/Ribonuclease H"/>
    <property type="match status" value="1"/>
</dbReference>
<dbReference type="InterPro" id="IPR001584">
    <property type="entry name" value="Integrase_cat-core"/>
</dbReference>